<dbReference type="EMBL" id="JAYFUM010000001">
    <property type="protein sequence ID" value="MEA5137845.1"/>
    <property type="molecule type" value="Genomic_DNA"/>
</dbReference>
<sequence>MAHITLTNPNLPGITGLLDYSKVTAVPLLKLAEALLRSDSSLSSGECELIAAHVSYLNDCHFCHTSHAAAAVAHLGCDASLIDDIKENFASTPITPKLRALLDIATKVQKGGKYVLPEDITKAREHDATDREIHDTVLIASAFCMYNRYVDGLGTWAPQQKEEYLEMGQEMATVGYENQSLLNNQICSF</sequence>
<name>A0ABU5Q4U3_9BACT</name>
<gene>
    <name evidence="2" type="ORF">VB248_01795</name>
</gene>
<dbReference type="PANTHER" id="PTHR35446:SF2">
    <property type="entry name" value="CARBOXYMUCONOLACTONE DECARBOXYLASE-LIKE DOMAIN-CONTAINING PROTEIN"/>
    <property type="match status" value="1"/>
</dbReference>
<comment type="caution">
    <text evidence="2">The sequence shown here is derived from an EMBL/GenBank/DDBJ whole genome shotgun (WGS) entry which is preliminary data.</text>
</comment>
<dbReference type="RefSeq" id="WP_323295009.1">
    <property type="nucleotide sequence ID" value="NZ_JAYFUM010000001.1"/>
</dbReference>
<accession>A0ABU5Q4U3</accession>
<dbReference type="Pfam" id="PF02627">
    <property type="entry name" value="CMD"/>
    <property type="match status" value="1"/>
</dbReference>
<feature type="domain" description="Carboxymuconolactone decarboxylase-like" evidence="1">
    <location>
        <begin position="30"/>
        <end position="106"/>
    </location>
</feature>
<evidence type="ECO:0000313" key="3">
    <source>
        <dbReference type="Proteomes" id="UP001302949"/>
    </source>
</evidence>
<dbReference type="InterPro" id="IPR003779">
    <property type="entry name" value="CMD-like"/>
</dbReference>
<dbReference type="Gene3D" id="1.20.1290.10">
    <property type="entry name" value="AhpD-like"/>
    <property type="match status" value="1"/>
</dbReference>
<proteinExistence type="predicted"/>
<dbReference type="SUPFAM" id="SSF69118">
    <property type="entry name" value="AhpD-like"/>
    <property type="match status" value="1"/>
</dbReference>
<evidence type="ECO:0000259" key="1">
    <source>
        <dbReference type="Pfam" id="PF02627"/>
    </source>
</evidence>
<dbReference type="PANTHER" id="PTHR35446">
    <property type="entry name" value="SI:CH211-175M2.5"/>
    <property type="match status" value="1"/>
</dbReference>
<dbReference type="InterPro" id="IPR029032">
    <property type="entry name" value="AhpD-like"/>
</dbReference>
<evidence type="ECO:0000313" key="2">
    <source>
        <dbReference type="EMBL" id="MEA5137845.1"/>
    </source>
</evidence>
<protein>
    <submittedName>
        <fullName evidence="2">Carboxymuconolactone decarboxylase family protein</fullName>
    </submittedName>
</protein>
<keyword evidence="3" id="KW-1185">Reference proteome</keyword>
<reference evidence="2 3" key="1">
    <citation type="submission" date="2023-12" db="EMBL/GenBank/DDBJ databases">
        <title>Novel species of the genus Arcicella isolated from rivers.</title>
        <authorList>
            <person name="Lu H."/>
        </authorList>
    </citation>
    <scope>NUCLEOTIDE SEQUENCE [LARGE SCALE GENOMIC DNA]</scope>
    <source>
        <strain evidence="2 3">KCTC 23307</strain>
    </source>
</reference>
<dbReference type="Proteomes" id="UP001302949">
    <property type="component" value="Unassembled WGS sequence"/>
</dbReference>
<organism evidence="2 3">
    <name type="scientific">Arcicella rigui</name>
    <dbReference type="NCBI Taxonomy" id="797020"/>
    <lineage>
        <taxon>Bacteria</taxon>
        <taxon>Pseudomonadati</taxon>
        <taxon>Bacteroidota</taxon>
        <taxon>Cytophagia</taxon>
        <taxon>Cytophagales</taxon>
        <taxon>Flectobacillaceae</taxon>
        <taxon>Arcicella</taxon>
    </lineage>
</organism>